<feature type="repeat" description="WD" evidence="7">
    <location>
        <begin position="748"/>
        <end position="789"/>
    </location>
</feature>
<dbReference type="InterPro" id="IPR036322">
    <property type="entry name" value="WD40_repeat_dom_sf"/>
</dbReference>
<dbReference type="Pfam" id="PF00400">
    <property type="entry name" value="WD40"/>
    <property type="match status" value="3"/>
</dbReference>
<accession>C7ZCX6</accession>
<keyword evidence="1 7" id="KW-0853">WD repeat</keyword>
<evidence type="ECO:0000256" key="7">
    <source>
        <dbReference type="PROSITE-ProRule" id="PRU00221"/>
    </source>
</evidence>
<evidence type="ECO:0000313" key="9">
    <source>
        <dbReference type="EMBL" id="EEU37994.1"/>
    </source>
</evidence>
<dbReference type="SMART" id="SM00320">
    <property type="entry name" value="WD40"/>
    <property type="match status" value="5"/>
</dbReference>
<dbReference type="PROSITE" id="PS50082">
    <property type="entry name" value="WD_REPEATS_2"/>
    <property type="match status" value="2"/>
</dbReference>
<dbReference type="InterPro" id="IPR027417">
    <property type="entry name" value="P-loop_NTPase"/>
</dbReference>
<dbReference type="GO" id="GO:1990234">
    <property type="term" value="C:transferase complex"/>
    <property type="evidence" value="ECO:0007669"/>
    <property type="project" value="UniProtKB-ARBA"/>
</dbReference>
<protein>
    <recommendedName>
        <fullName evidence="5">Mitochondrial division protein 1</fullName>
    </recommendedName>
</protein>
<comment type="similarity">
    <text evidence="4">Belongs to the WD repeat MDV1/CAF4 family.</text>
</comment>
<dbReference type="STRING" id="660122.C7ZCX6"/>
<dbReference type="GeneID" id="9669919"/>
<feature type="non-terminal residue" evidence="9">
    <location>
        <position position="869"/>
    </location>
</feature>
<evidence type="ECO:0000256" key="6">
    <source>
        <dbReference type="ARBA" id="ARBA00043913"/>
    </source>
</evidence>
<sequence>MDTSHSKMVLNQLPTAAGAAHDSSGSWLQATCLENTRVDVLHEIYEWAGNPDSNSTTLFWLNGMAGTGKSTISRTVAQRLAEQGTLGGSFFFKKGETDRDNPSRLFTTLAAGLSRWQLAVSRYIGEAIDQNPQIFDQMPHQQFSKLILEPLSKAKLCSGKPVVFVIDALDECQHHFITSIITDVLPRAHSLSHPRLKFFLTSRPELPIQAGFSNVGRRNIYQDMILQNVPHAVIQKDLETFLKRTVEQIGIRYNDGSNRLPPGWPGSDVIQQLVNMATPLFIVASTACRFLEDRRLGNPKRQMDKILAVKDRTHASTLDQMYLAILSQQLEGGPNSYTPQQKSQIVEEFRLIVGPIILLSTPLTIPVLAQLLHGDKDVSEFQEILENRLQLLHSVLSVPPPSERLNFPVRALHLSFRDFLVDGERRDINPFWVDQAKTHLVLVESCLRVMRTNLRENMCELSDPGTEKTSISQETVNCCLPSHIQYACVHWIDHVDQARIDPDTANVILEFLEMHLLHWLEALSLLNRVLESVVMVERLNKATQDVELPELSELLSDLVRFTGANANAIDLAPLQVYSSALVFAPLKSPVRTLFSAQIPDWISIQPQVEDDWSDCLQRLRNPRHGGKVSHLSFSPDSKLLAFISEGGVMSVWDAKTGVEVLDTKNDGALFEAAESIVFSTDSALVIVVSATQIQVWRVVTGECVYRLHHPQSYVTSTSLLTPGLIASGSGMGDVRIWELETGQLVSKLGGHHRPVRALAVSANEELLASGSDEGTVSVWDIQTGEQLLALEHPVKDDFLHEAAFSPSSALLALSYFGTIQIWRVATRKCIHTLKAFSDERISSLVFSSDSKLVGADEGRIIRVWNISTG</sequence>
<gene>
    <name evidence="9" type="ORF">NECHADRAFT_20553</name>
</gene>
<name>C7ZCX6_FUSV7</name>
<dbReference type="Pfam" id="PF24883">
    <property type="entry name" value="NPHP3_N"/>
    <property type="match status" value="1"/>
</dbReference>
<dbReference type="PANTHER" id="PTHR22847">
    <property type="entry name" value="WD40 REPEAT PROTEIN"/>
    <property type="match status" value="1"/>
</dbReference>
<evidence type="ECO:0000256" key="2">
    <source>
        <dbReference type="ARBA" id="ARBA00022737"/>
    </source>
</evidence>
<dbReference type="PANTHER" id="PTHR22847:SF637">
    <property type="entry name" value="WD REPEAT DOMAIN 5B"/>
    <property type="match status" value="1"/>
</dbReference>
<dbReference type="Gene3D" id="2.130.10.10">
    <property type="entry name" value="YVTN repeat-like/Quinoprotein amine dehydrogenase"/>
    <property type="match status" value="2"/>
</dbReference>
<evidence type="ECO:0000313" key="10">
    <source>
        <dbReference type="Proteomes" id="UP000005206"/>
    </source>
</evidence>
<dbReference type="RefSeq" id="XP_003043707.1">
    <property type="nucleotide sequence ID" value="XM_003043661.1"/>
</dbReference>
<dbReference type="OrthoDB" id="674604at2759"/>
<dbReference type="VEuPathDB" id="FungiDB:NECHADRAFT_20553"/>
<dbReference type="CDD" id="cd00200">
    <property type="entry name" value="WD40"/>
    <property type="match status" value="1"/>
</dbReference>
<feature type="domain" description="Nephrocystin 3-like N-terminal" evidence="8">
    <location>
        <begin position="44"/>
        <end position="203"/>
    </location>
</feature>
<feature type="repeat" description="WD" evidence="7">
    <location>
        <begin position="621"/>
        <end position="662"/>
    </location>
</feature>
<dbReference type="AlphaFoldDB" id="C7ZCX6"/>
<evidence type="ECO:0000259" key="8">
    <source>
        <dbReference type="Pfam" id="PF24883"/>
    </source>
</evidence>
<keyword evidence="3" id="KW-0175">Coiled coil</keyword>
<dbReference type="PROSITE" id="PS50294">
    <property type="entry name" value="WD_REPEATS_REGION"/>
    <property type="match status" value="1"/>
</dbReference>
<dbReference type="eggNOG" id="KOG0266">
    <property type="taxonomic scope" value="Eukaryota"/>
</dbReference>
<keyword evidence="10" id="KW-1185">Reference proteome</keyword>
<organism evidence="9 10">
    <name type="scientific">Fusarium vanettenii (strain ATCC MYA-4622 / CBS 123669 / FGSC 9596 / NRRL 45880 / 77-13-4)</name>
    <name type="common">Fusarium solani subsp. pisi</name>
    <dbReference type="NCBI Taxonomy" id="660122"/>
    <lineage>
        <taxon>Eukaryota</taxon>
        <taxon>Fungi</taxon>
        <taxon>Dikarya</taxon>
        <taxon>Ascomycota</taxon>
        <taxon>Pezizomycotina</taxon>
        <taxon>Sordariomycetes</taxon>
        <taxon>Hypocreomycetidae</taxon>
        <taxon>Hypocreales</taxon>
        <taxon>Nectriaceae</taxon>
        <taxon>Fusarium</taxon>
        <taxon>Fusarium solani species complex</taxon>
        <taxon>Fusarium vanettenii</taxon>
    </lineage>
</organism>
<evidence type="ECO:0000256" key="1">
    <source>
        <dbReference type="ARBA" id="ARBA00022574"/>
    </source>
</evidence>
<dbReference type="HOGENOM" id="CLU_000288_6_0_1"/>
<dbReference type="OMA" id="DCIPQAL"/>
<dbReference type="EMBL" id="GG698919">
    <property type="protein sequence ID" value="EEU37994.1"/>
    <property type="molecule type" value="Genomic_DNA"/>
</dbReference>
<reference evidence="9 10" key="1">
    <citation type="journal article" date="2009" name="PLoS Genet.">
        <title>The genome of Nectria haematococca: contribution of supernumerary chromosomes to gene expansion.</title>
        <authorList>
            <person name="Coleman J.J."/>
            <person name="Rounsley S.D."/>
            <person name="Rodriguez-Carres M."/>
            <person name="Kuo A."/>
            <person name="Wasmann C.C."/>
            <person name="Grimwood J."/>
            <person name="Schmutz J."/>
            <person name="Taga M."/>
            <person name="White G.J."/>
            <person name="Zhou S."/>
            <person name="Schwartz D.C."/>
            <person name="Freitag M."/>
            <person name="Ma L.J."/>
            <person name="Danchin E.G."/>
            <person name="Henrissat B."/>
            <person name="Coutinho P.M."/>
            <person name="Nelson D.R."/>
            <person name="Straney D."/>
            <person name="Napoli C.A."/>
            <person name="Barker B.M."/>
            <person name="Gribskov M."/>
            <person name="Rep M."/>
            <person name="Kroken S."/>
            <person name="Molnar I."/>
            <person name="Rensing C."/>
            <person name="Kennell J.C."/>
            <person name="Zamora J."/>
            <person name="Farman M.L."/>
            <person name="Selker E.U."/>
            <person name="Salamov A."/>
            <person name="Shapiro H."/>
            <person name="Pangilinan J."/>
            <person name="Lindquist E."/>
            <person name="Lamers C."/>
            <person name="Grigoriev I.V."/>
            <person name="Geiser D.M."/>
            <person name="Covert S.F."/>
            <person name="Temporini E."/>
            <person name="Vanetten H.D."/>
        </authorList>
    </citation>
    <scope>NUCLEOTIDE SEQUENCE [LARGE SCALE GENOMIC DNA]</scope>
    <source>
        <strain evidence="10">ATCC MYA-4622 / CBS 123669 / FGSC 9596 / NRRL 45880 / 77-13-4</strain>
    </source>
</reference>
<dbReference type="InterPro" id="IPR056884">
    <property type="entry name" value="NPHP3-like_N"/>
</dbReference>
<dbReference type="KEGG" id="nhe:NECHADRAFT_20553"/>
<dbReference type="InterPro" id="IPR015943">
    <property type="entry name" value="WD40/YVTN_repeat-like_dom_sf"/>
</dbReference>
<dbReference type="SUPFAM" id="SSF50978">
    <property type="entry name" value="WD40 repeat-like"/>
    <property type="match status" value="1"/>
</dbReference>
<evidence type="ECO:0000256" key="3">
    <source>
        <dbReference type="ARBA" id="ARBA00023054"/>
    </source>
</evidence>
<dbReference type="Gene3D" id="3.40.50.300">
    <property type="entry name" value="P-loop containing nucleotide triphosphate hydrolases"/>
    <property type="match status" value="1"/>
</dbReference>
<proteinExistence type="inferred from homology"/>
<dbReference type="Proteomes" id="UP000005206">
    <property type="component" value="Chromosome 9"/>
</dbReference>
<dbReference type="InterPro" id="IPR001680">
    <property type="entry name" value="WD40_rpt"/>
</dbReference>
<keyword evidence="2" id="KW-0677">Repeat</keyword>
<evidence type="ECO:0000256" key="5">
    <source>
        <dbReference type="ARBA" id="ARBA00039789"/>
    </source>
</evidence>
<dbReference type="SUPFAM" id="SSF52540">
    <property type="entry name" value="P-loop containing nucleoside triphosphate hydrolases"/>
    <property type="match status" value="1"/>
</dbReference>
<comment type="function">
    <text evidence="6">Involved in mitochondrial fission. Acts as an adapter protein required to form mitochondrial fission complexes. Formation of these complexes is required to promote constriction and fission of the mitochondrial compartment at a late step in mitochondrial division.</text>
</comment>
<dbReference type="InParanoid" id="C7ZCX6"/>
<evidence type="ECO:0000256" key="4">
    <source>
        <dbReference type="ARBA" id="ARBA00038415"/>
    </source>
</evidence>